<dbReference type="GO" id="GO:0002953">
    <property type="term" value="F:5'-deoxynucleotidase activity"/>
    <property type="evidence" value="ECO:0007669"/>
    <property type="project" value="UniProtKB-EC"/>
</dbReference>
<name>A0ABV1E963_9FIRM</name>
<dbReference type="RefSeq" id="WP_349231911.1">
    <property type="nucleotide sequence ID" value="NZ_JBBMFK010000015.1"/>
</dbReference>
<dbReference type="NCBIfam" id="NF003009">
    <property type="entry name" value="PRK03826.1"/>
    <property type="match status" value="1"/>
</dbReference>
<proteinExistence type="predicted"/>
<organism evidence="1 2">
    <name type="scientific">Pseudoflavonifractor intestinihominis</name>
    <dbReference type="NCBI Taxonomy" id="3133171"/>
    <lineage>
        <taxon>Bacteria</taxon>
        <taxon>Bacillati</taxon>
        <taxon>Bacillota</taxon>
        <taxon>Clostridia</taxon>
        <taxon>Eubacteriales</taxon>
        <taxon>Oscillospiraceae</taxon>
        <taxon>Pseudoflavonifractor</taxon>
    </lineage>
</organism>
<keyword evidence="1" id="KW-0378">Hydrolase</keyword>
<dbReference type="Pfam" id="PF12917">
    <property type="entry name" value="YfbR-like"/>
    <property type="match status" value="1"/>
</dbReference>
<dbReference type="EMBL" id="JBBMFK010000015">
    <property type="protein sequence ID" value="MEQ2443854.1"/>
    <property type="molecule type" value="Genomic_DNA"/>
</dbReference>
<sequence length="192" mass="21536">MAYNFFAYIARMKYISRWGLMRNSVQENIQEHSHMVAVLAHTLAVIRRDVVGEDCDPGAAAVAALYHDAPEIFTGDLPTPVKYYNPEIRDAYKAVEAVSADKLLSMLPDQLRPAYAPWLREEYDPSLRALVKAADKLSAHIKCVEEVKAGNNEFRQAAIQTLEAVEAMNLPEAAYFIEHFLPALGLTLDELQ</sequence>
<dbReference type="Proteomes" id="UP001464378">
    <property type="component" value="Unassembled WGS sequence"/>
</dbReference>
<evidence type="ECO:0000313" key="1">
    <source>
        <dbReference type="EMBL" id="MEQ2443854.1"/>
    </source>
</evidence>
<dbReference type="Gene3D" id="1.10.3210.10">
    <property type="entry name" value="Hypothetical protein af1432"/>
    <property type="match status" value="1"/>
</dbReference>
<dbReference type="EC" id="3.1.3.89" evidence="1"/>
<protein>
    <submittedName>
        <fullName evidence="1">5'-deoxynucleotidase</fullName>
        <ecNumber evidence="1">3.1.3.89</ecNumber>
    </submittedName>
</protein>
<dbReference type="SUPFAM" id="SSF109604">
    <property type="entry name" value="HD-domain/PDEase-like"/>
    <property type="match status" value="1"/>
</dbReference>
<accession>A0ABV1E963</accession>
<reference evidence="1 2" key="1">
    <citation type="submission" date="2024-03" db="EMBL/GenBank/DDBJ databases">
        <title>Human intestinal bacterial collection.</title>
        <authorList>
            <person name="Pauvert C."/>
            <person name="Hitch T.C.A."/>
            <person name="Clavel T."/>
        </authorList>
    </citation>
    <scope>NUCLEOTIDE SEQUENCE [LARGE SCALE GENOMIC DNA]</scope>
    <source>
        <strain evidence="1 2">CLA-AP-H29</strain>
    </source>
</reference>
<keyword evidence="2" id="KW-1185">Reference proteome</keyword>
<evidence type="ECO:0000313" key="2">
    <source>
        <dbReference type="Proteomes" id="UP001464378"/>
    </source>
</evidence>
<comment type="caution">
    <text evidence="1">The sequence shown here is derived from an EMBL/GenBank/DDBJ whole genome shotgun (WGS) entry which is preliminary data.</text>
</comment>
<gene>
    <name evidence="1" type="primary">yfbR</name>
    <name evidence="1" type="ORF">WMO64_10315</name>
</gene>